<organism evidence="1 2">
    <name type="scientific">Nocardia halotolerans</name>
    <dbReference type="NCBI Taxonomy" id="1755878"/>
    <lineage>
        <taxon>Bacteria</taxon>
        <taxon>Bacillati</taxon>
        <taxon>Actinomycetota</taxon>
        <taxon>Actinomycetes</taxon>
        <taxon>Mycobacteriales</taxon>
        <taxon>Nocardiaceae</taxon>
        <taxon>Nocardia</taxon>
    </lineage>
</organism>
<accession>A0ABV8VB37</accession>
<comment type="caution">
    <text evidence="1">The sequence shown here is derived from an EMBL/GenBank/DDBJ whole genome shotgun (WGS) entry which is preliminary data.</text>
</comment>
<dbReference type="Pfam" id="PF12079">
    <property type="entry name" value="DUF3558"/>
    <property type="match status" value="1"/>
</dbReference>
<gene>
    <name evidence="1" type="ORF">ACFO5K_03175</name>
</gene>
<evidence type="ECO:0000313" key="2">
    <source>
        <dbReference type="Proteomes" id="UP001595844"/>
    </source>
</evidence>
<keyword evidence="2" id="KW-1185">Reference proteome</keyword>
<sequence length="182" mass="19818">MVSAVVGGVVVLPMLVGCDGSTEGSATPTTRNIDEIIVYNVCRDPGISDEALRAAGLDPATKRVFTDPPTGVSSFRSCNWKPIDDRYGPVNYRVDVFSTSHTLEEQRKKESATVLGETTVNGRPALITKERSDPDSCYIDFEAEQGMFQVSAVWLSEYESRAGDICEISARHAETLEPSLPK</sequence>
<name>A0ABV8VB37_9NOCA</name>
<evidence type="ECO:0000313" key="1">
    <source>
        <dbReference type="EMBL" id="MFC4373094.1"/>
    </source>
</evidence>
<reference evidence="2" key="1">
    <citation type="journal article" date="2019" name="Int. J. Syst. Evol. Microbiol.">
        <title>The Global Catalogue of Microorganisms (GCM) 10K type strain sequencing project: providing services to taxonomists for standard genome sequencing and annotation.</title>
        <authorList>
            <consortium name="The Broad Institute Genomics Platform"/>
            <consortium name="The Broad Institute Genome Sequencing Center for Infectious Disease"/>
            <person name="Wu L."/>
            <person name="Ma J."/>
        </authorList>
    </citation>
    <scope>NUCLEOTIDE SEQUENCE [LARGE SCALE GENOMIC DNA]</scope>
    <source>
        <strain evidence="2">IBRC-M 10490</strain>
    </source>
</reference>
<dbReference type="RefSeq" id="WP_378555617.1">
    <property type="nucleotide sequence ID" value="NZ_JBHSDL010000004.1"/>
</dbReference>
<dbReference type="Proteomes" id="UP001595844">
    <property type="component" value="Unassembled WGS sequence"/>
</dbReference>
<protein>
    <submittedName>
        <fullName evidence="1">DUF3558 domain-containing protein</fullName>
    </submittedName>
</protein>
<dbReference type="EMBL" id="JBHSDL010000004">
    <property type="protein sequence ID" value="MFC4373094.1"/>
    <property type="molecule type" value="Genomic_DNA"/>
</dbReference>
<proteinExistence type="predicted"/>
<dbReference type="InterPro" id="IPR024520">
    <property type="entry name" value="DUF3558"/>
</dbReference>